<dbReference type="HOGENOM" id="CLU_3065958_0_0_11"/>
<keyword evidence="3" id="KW-1185">Reference proteome</keyword>
<evidence type="ECO:0000313" key="3">
    <source>
        <dbReference type="Proteomes" id="UP000004691"/>
    </source>
</evidence>
<dbReference type="AlphaFoldDB" id="I0V312"/>
<dbReference type="Proteomes" id="UP000004691">
    <property type="component" value="Unassembled WGS sequence"/>
</dbReference>
<keyword evidence="1" id="KW-1133">Transmembrane helix</keyword>
<proteinExistence type="predicted"/>
<gene>
    <name evidence="2" type="ORF">SacxiDRAFT_2285</name>
</gene>
<dbReference type="STRING" id="882086.SacxiDRAFT_2285"/>
<accession>I0V312</accession>
<organism evidence="2 3">
    <name type="scientific">Saccharomonospora xinjiangensis XJ-54</name>
    <dbReference type="NCBI Taxonomy" id="882086"/>
    <lineage>
        <taxon>Bacteria</taxon>
        <taxon>Bacillati</taxon>
        <taxon>Actinomycetota</taxon>
        <taxon>Actinomycetes</taxon>
        <taxon>Pseudonocardiales</taxon>
        <taxon>Pseudonocardiaceae</taxon>
        <taxon>Saccharomonospora</taxon>
    </lineage>
</organism>
<evidence type="ECO:0000313" key="2">
    <source>
        <dbReference type="EMBL" id="EID54515.1"/>
    </source>
</evidence>
<feature type="transmembrane region" description="Helical" evidence="1">
    <location>
        <begin position="24"/>
        <end position="46"/>
    </location>
</feature>
<protein>
    <submittedName>
        <fullName evidence="2">Uncharacterized protein</fullName>
    </submittedName>
</protein>
<name>I0V312_9PSEU</name>
<evidence type="ECO:0000256" key="1">
    <source>
        <dbReference type="SAM" id="Phobius"/>
    </source>
</evidence>
<sequence>MCRGSQGPVGWRASLAGYPSAVEIIFTTLLVLAAVATVWFSGYVVYRLYSDQR</sequence>
<reference evidence="2 3" key="1">
    <citation type="submission" date="2012-01" db="EMBL/GenBank/DDBJ databases">
        <title>Improved High-Quality Draft sequence of Saccharomonospora xinjiangensis XJ-54.</title>
        <authorList>
            <consortium name="US DOE Joint Genome Institute"/>
            <person name="Lucas S."/>
            <person name="Han J."/>
            <person name="Lapidus A."/>
            <person name="Cheng J.-F."/>
            <person name="Goodwin L."/>
            <person name="Pitluck S."/>
            <person name="Peters L."/>
            <person name="Mikhailova N."/>
            <person name="Teshima H."/>
            <person name="Detter J.C."/>
            <person name="Han C."/>
            <person name="Tapia R."/>
            <person name="Land M."/>
            <person name="Hauser L."/>
            <person name="Kyrpides N."/>
            <person name="Ivanova N."/>
            <person name="Pagani I."/>
            <person name="Brambilla E.-M."/>
            <person name="Klenk H.-P."/>
            <person name="Woyke T."/>
        </authorList>
    </citation>
    <scope>NUCLEOTIDE SEQUENCE [LARGE SCALE GENOMIC DNA]</scope>
    <source>
        <strain evidence="2 3">XJ-54</strain>
    </source>
</reference>
<keyword evidence="1" id="KW-0812">Transmembrane</keyword>
<dbReference type="EMBL" id="JH636049">
    <property type="protein sequence ID" value="EID54515.1"/>
    <property type="molecule type" value="Genomic_DNA"/>
</dbReference>
<keyword evidence="1" id="KW-0472">Membrane</keyword>